<organism evidence="5 6">
    <name type="scientific">Spodoptera frugiperda</name>
    <name type="common">Fall armyworm</name>
    <dbReference type="NCBI Taxonomy" id="7108"/>
    <lineage>
        <taxon>Eukaryota</taxon>
        <taxon>Metazoa</taxon>
        <taxon>Ecdysozoa</taxon>
        <taxon>Arthropoda</taxon>
        <taxon>Hexapoda</taxon>
        <taxon>Insecta</taxon>
        <taxon>Pterygota</taxon>
        <taxon>Neoptera</taxon>
        <taxon>Endopterygota</taxon>
        <taxon>Lepidoptera</taxon>
        <taxon>Glossata</taxon>
        <taxon>Ditrysia</taxon>
        <taxon>Noctuoidea</taxon>
        <taxon>Noctuidae</taxon>
        <taxon>Amphipyrinae</taxon>
        <taxon>Spodoptera</taxon>
    </lineage>
</organism>
<dbReference type="PANTHER" id="PTHR48043:SF145">
    <property type="entry name" value="FI06409P-RELATED"/>
    <property type="match status" value="1"/>
</dbReference>
<accession>A0A9R0E9A8</accession>
<feature type="chain" id="PRO_5040310759" evidence="4">
    <location>
        <begin position="22"/>
        <end position="299"/>
    </location>
</feature>
<dbReference type="PANTHER" id="PTHR48043">
    <property type="entry name" value="EG:EG0003.4 PROTEIN-RELATED"/>
    <property type="match status" value="1"/>
</dbReference>
<dbReference type="InterPro" id="IPR002213">
    <property type="entry name" value="UDP_glucos_trans"/>
</dbReference>
<dbReference type="OrthoDB" id="5835829at2759"/>
<dbReference type="Pfam" id="PF00201">
    <property type="entry name" value="UDPGT"/>
    <property type="match status" value="1"/>
</dbReference>
<evidence type="ECO:0000313" key="5">
    <source>
        <dbReference type="Proteomes" id="UP000829999"/>
    </source>
</evidence>
<reference evidence="6" key="1">
    <citation type="submission" date="2025-08" db="UniProtKB">
        <authorList>
            <consortium name="RefSeq"/>
        </authorList>
    </citation>
    <scope>IDENTIFICATION</scope>
    <source>
        <tissue evidence="6">Whole larval tissue</tissue>
    </source>
</reference>
<evidence type="ECO:0000256" key="2">
    <source>
        <dbReference type="ARBA" id="ARBA00022676"/>
    </source>
</evidence>
<comment type="similarity">
    <text evidence="1">Belongs to the UDP-glycosyltransferase family.</text>
</comment>
<keyword evidence="4" id="KW-0732">Signal</keyword>
<feature type="signal peptide" evidence="4">
    <location>
        <begin position="1"/>
        <end position="21"/>
    </location>
</feature>
<dbReference type="GO" id="GO:0008194">
    <property type="term" value="F:UDP-glycosyltransferase activity"/>
    <property type="evidence" value="ECO:0007669"/>
    <property type="project" value="InterPro"/>
</dbReference>
<dbReference type="InterPro" id="IPR050271">
    <property type="entry name" value="UDP-glycosyltransferase"/>
</dbReference>
<evidence type="ECO:0000313" key="6">
    <source>
        <dbReference type="RefSeq" id="XP_050561702.1"/>
    </source>
</evidence>
<evidence type="ECO:0000256" key="1">
    <source>
        <dbReference type="ARBA" id="ARBA00009995"/>
    </source>
</evidence>
<dbReference type="RefSeq" id="XP_050561702.1">
    <property type="nucleotide sequence ID" value="XM_050705745.1"/>
</dbReference>
<evidence type="ECO:0000256" key="4">
    <source>
        <dbReference type="SAM" id="SignalP"/>
    </source>
</evidence>
<sequence length="299" mass="33868">MYLFANLAILFTILQTQDVQAANILAILPHVGKSHFLVFEPLMKELATRGHHVTVASFFPQSEPLGNYTDISLQEIAEVRKERINLQVFDKPNRIISSLGLQNFMTQVFAFQPLSDLALKVCSGLVNLPPLAEALRKNYDVVLVENFNSDCALGLLHVYDVKAPVIGLVSGPLLQWSYSRIGLPDNPSYVPTITSRTSTITTFLDRLENTALNLYFKLWFRYAIQVKERAIIERRFWIKIPDLDVLARNVSMMLVNTFHSFNGVRPLLPGLVEVGGMHIGRRREEHKRTSPVIPQRSKS</sequence>
<protein>
    <submittedName>
        <fullName evidence="6">UDP-glucosyltransferase 2-like</fullName>
    </submittedName>
</protein>
<dbReference type="GeneID" id="118265039"/>
<proteinExistence type="inferred from homology"/>
<name>A0A9R0E9A8_SPOFR</name>
<keyword evidence="3" id="KW-0808">Transferase</keyword>
<keyword evidence="2" id="KW-0328">Glycosyltransferase</keyword>
<dbReference type="Proteomes" id="UP000829999">
    <property type="component" value="Chromosome 28"/>
</dbReference>
<dbReference type="AlphaFoldDB" id="A0A9R0E9A8"/>
<keyword evidence="5" id="KW-1185">Reference proteome</keyword>
<gene>
    <name evidence="6" type="primary">LOC118265039</name>
</gene>
<dbReference type="Gene3D" id="3.40.50.2000">
    <property type="entry name" value="Glycogen Phosphorylase B"/>
    <property type="match status" value="1"/>
</dbReference>
<dbReference type="SUPFAM" id="SSF53756">
    <property type="entry name" value="UDP-Glycosyltransferase/glycogen phosphorylase"/>
    <property type="match status" value="1"/>
</dbReference>
<evidence type="ECO:0000256" key="3">
    <source>
        <dbReference type="ARBA" id="ARBA00022679"/>
    </source>
</evidence>